<keyword evidence="2" id="KW-1185">Reference proteome</keyword>
<proteinExistence type="predicted"/>
<evidence type="ECO:0000313" key="1">
    <source>
        <dbReference type="EMBL" id="ABC23389.1"/>
    </source>
</evidence>
<dbReference type="EMBL" id="CP000230">
    <property type="protein sequence ID" value="ABC23389.1"/>
    <property type="molecule type" value="Genomic_DNA"/>
</dbReference>
<dbReference type="eggNOG" id="COG3101">
    <property type="taxonomic scope" value="Bacteria"/>
</dbReference>
<name>Q2RR56_RHORT</name>
<evidence type="ECO:0000313" key="2">
    <source>
        <dbReference type="Proteomes" id="UP000001929"/>
    </source>
</evidence>
<dbReference type="RefSeq" id="WP_011390342.1">
    <property type="nucleotide sequence ID" value="NC_007643.1"/>
</dbReference>
<organism evidence="1 2">
    <name type="scientific">Rhodospirillum rubrum (strain ATCC 11170 / ATH 1.1.1 / DSM 467 / LMG 4362 / NCIMB 8255 / S1)</name>
    <dbReference type="NCBI Taxonomy" id="269796"/>
    <lineage>
        <taxon>Bacteria</taxon>
        <taxon>Pseudomonadati</taxon>
        <taxon>Pseudomonadota</taxon>
        <taxon>Alphaproteobacteria</taxon>
        <taxon>Rhodospirillales</taxon>
        <taxon>Rhodospirillaceae</taxon>
        <taxon>Rhodospirillum</taxon>
    </lineage>
</organism>
<accession>Q2RR56</accession>
<dbReference type="Proteomes" id="UP000001929">
    <property type="component" value="Chromosome"/>
</dbReference>
<reference evidence="1 2" key="1">
    <citation type="journal article" date="2011" name="Stand. Genomic Sci.">
        <title>Complete genome sequence of Rhodospirillum rubrum type strain (S1).</title>
        <authorList>
            <person name="Munk A.C."/>
            <person name="Copeland A."/>
            <person name="Lucas S."/>
            <person name="Lapidus A."/>
            <person name="Del Rio T.G."/>
            <person name="Barry K."/>
            <person name="Detter J.C."/>
            <person name="Hammon N."/>
            <person name="Israni S."/>
            <person name="Pitluck S."/>
            <person name="Brettin T."/>
            <person name="Bruce D."/>
            <person name="Han C."/>
            <person name="Tapia R."/>
            <person name="Gilna P."/>
            <person name="Schmutz J."/>
            <person name="Larimer F."/>
            <person name="Land M."/>
            <person name="Kyrpides N.C."/>
            <person name="Mavromatis K."/>
            <person name="Richardson P."/>
            <person name="Rohde M."/>
            <person name="Goker M."/>
            <person name="Klenk H.P."/>
            <person name="Zhang Y."/>
            <person name="Roberts G.P."/>
            <person name="Reslewic S."/>
            <person name="Schwartz D.C."/>
        </authorList>
    </citation>
    <scope>NUCLEOTIDE SEQUENCE [LARGE SCALE GENOMIC DNA]</scope>
    <source>
        <strain evidence="2">ATCC 11170 / ATH 1.1.1 / DSM 467 / LMG 4362 / NCIMB 8255 / S1</strain>
    </source>
</reference>
<protein>
    <submittedName>
        <fullName evidence="1">Uncharacterized protein</fullName>
    </submittedName>
</protein>
<dbReference type="PATRIC" id="fig|269796.9.peg.2701"/>
<sequence>MILTPIPLAELPGLSDAFAQALADHPLALAVFARIAATTAFVRGDTIALSTDSDHHAAALALVRSFGMGVIDGPPAKGFTWDGQAVAADMEPSVLIHEIGHFQACAPERRHVIDFGLGAGPETGLRGEAEAVASLGGVAGDLEEAFASLLGILWEAEVGQPAILAFLEQNWLAGGATAANRAHFLKIVEALAAHGFLSPEGRPTRALREVDDQTFLGPLLVAPPQGAPKAC</sequence>
<dbReference type="KEGG" id="rru:Rru_A2592"/>
<dbReference type="HOGENOM" id="CLU_1254680_0_0_5"/>
<gene>
    <name evidence="1" type="ordered locus">Rru_A2592</name>
</gene>
<dbReference type="AlphaFoldDB" id="Q2RR56"/>
<dbReference type="EnsemblBacteria" id="ABC23389">
    <property type="protein sequence ID" value="ABC23389"/>
    <property type="gene ID" value="Rru_A2592"/>
</dbReference>